<dbReference type="OrthoDB" id="9794876at2"/>
<name>A0A511MTU0_9NOCA</name>
<dbReference type="RefSeq" id="WP_147143127.1">
    <property type="nucleotide sequence ID" value="NZ_BJXA01000116.1"/>
</dbReference>
<dbReference type="PANTHER" id="PTHR34039:SF1">
    <property type="entry name" value="UPF0102 PROTEIN YRAN"/>
    <property type="match status" value="1"/>
</dbReference>
<dbReference type="InterPro" id="IPR003509">
    <property type="entry name" value="UPF0102_YraN-like"/>
</dbReference>
<dbReference type="EMBL" id="BJXA01000116">
    <property type="protein sequence ID" value="GEM43831.1"/>
    <property type="molecule type" value="Genomic_DNA"/>
</dbReference>
<evidence type="ECO:0000313" key="3">
    <source>
        <dbReference type="EMBL" id="GEM43831.1"/>
    </source>
</evidence>
<dbReference type="SUPFAM" id="SSF52980">
    <property type="entry name" value="Restriction endonuclease-like"/>
    <property type="match status" value="1"/>
</dbReference>
<keyword evidence="4" id="KW-1185">Reference proteome</keyword>
<comment type="similarity">
    <text evidence="1 2">Belongs to the UPF0102 family.</text>
</comment>
<gene>
    <name evidence="3" type="ORF">NN4_83500</name>
</gene>
<dbReference type="GO" id="GO:0003676">
    <property type="term" value="F:nucleic acid binding"/>
    <property type="evidence" value="ECO:0007669"/>
    <property type="project" value="InterPro"/>
</dbReference>
<evidence type="ECO:0000256" key="1">
    <source>
        <dbReference type="ARBA" id="ARBA00006738"/>
    </source>
</evidence>
<dbReference type="NCBIfam" id="NF009154">
    <property type="entry name" value="PRK12497.3-3"/>
    <property type="match status" value="1"/>
</dbReference>
<dbReference type="InterPro" id="IPR011335">
    <property type="entry name" value="Restrct_endonuc-II-like"/>
</dbReference>
<dbReference type="Gene3D" id="3.40.1350.10">
    <property type="match status" value="1"/>
</dbReference>
<protein>
    <recommendedName>
        <fullName evidence="2">UPF0102 protein NN4_83500</fullName>
    </recommendedName>
</protein>
<comment type="caution">
    <text evidence="3">The sequence shown here is derived from an EMBL/GenBank/DDBJ whole genome shotgun (WGS) entry which is preliminary data.</text>
</comment>
<proteinExistence type="inferred from homology"/>
<dbReference type="PANTHER" id="PTHR34039">
    <property type="entry name" value="UPF0102 PROTEIN YRAN"/>
    <property type="match status" value="1"/>
</dbReference>
<evidence type="ECO:0000256" key="2">
    <source>
        <dbReference type="HAMAP-Rule" id="MF_00048"/>
    </source>
</evidence>
<accession>A0A511MTU0</accession>
<dbReference type="Proteomes" id="UP000321424">
    <property type="component" value="Unassembled WGS sequence"/>
</dbReference>
<dbReference type="NCBIfam" id="TIGR00252">
    <property type="entry name" value="YraN family protein"/>
    <property type="match status" value="1"/>
</dbReference>
<sequence>MHSDPTPQTRAEELVAQYLTSAGIKILDRNWRRSCGEISLIAQDGDTTAFVQVHAQTISPFQVPVAAVTFLKRQRLRRTALLWLAEHDGPWWKIRFDVAAVLLDPDHESEVQYFQAAF</sequence>
<dbReference type="AlphaFoldDB" id="A0A511MTU0"/>
<dbReference type="InterPro" id="IPR011856">
    <property type="entry name" value="tRNA_endonuc-like_dom_sf"/>
</dbReference>
<dbReference type="HAMAP" id="MF_00048">
    <property type="entry name" value="UPF0102"/>
    <property type="match status" value="1"/>
</dbReference>
<evidence type="ECO:0000313" key="4">
    <source>
        <dbReference type="Proteomes" id="UP000321424"/>
    </source>
</evidence>
<reference evidence="3 4" key="1">
    <citation type="submission" date="2019-07" db="EMBL/GenBank/DDBJ databases">
        <title>Whole genome shotgun sequence of Nocardia ninae NBRC 108245.</title>
        <authorList>
            <person name="Hosoyama A."/>
            <person name="Uohara A."/>
            <person name="Ohji S."/>
            <person name="Ichikawa N."/>
        </authorList>
    </citation>
    <scope>NUCLEOTIDE SEQUENCE [LARGE SCALE GENOMIC DNA]</scope>
    <source>
        <strain evidence="3 4">NBRC 108245</strain>
    </source>
</reference>
<dbReference type="Pfam" id="PF02021">
    <property type="entry name" value="UPF0102"/>
    <property type="match status" value="1"/>
</dbReference>
<organism evidence="3 4">
    <name type="scientific">Nocardia ninae NBRC 108245</name>
    <dbReference type="NCBI Taxonomy" id="1210091"/>
    <lineage>
        <taxon>Bacteria</taxon>
        <taxon>Bacillati</taxon>
        <taxon>Actinomycetota</taxon>
        <taxon>Actinomycetes</taxon>
        <taxon>Mycobacteriales</taxon>
        <taxon>Nocardiaceae</taxon>
        <taxon>Nocardia</taxon>
    </lineage>
</organism>